<feature type="transmembrane region" description="Helical" evidence="2">
    <location>
        <begin position="12"/>
        <end position="33"/>
    </location>
</feature>
<evidence type="ECO:0000256" key="1">
    <source>
        <dbReference type="SAM" id="MobiDB-lite"/>
    </source>
</evidence>
<evidence type="ECO:0000256" key="2">
    <source>
        <dbReference type="SAM" id="Phobius"/>
    </source>
</evidence>
<name>A0ABR0ERD8_ZASCE</name>
<dbReference type="EMBL" id="JAXOVC010000003">
    <property type="protein sequence ID" value="KAK4503668.1"/>
    <property type="molecule type" value="Genomic_DNA"/>
</dbReference>
<organism evidence="3 4">
    <name type="scientific">Zasmidium cellare</name>
    <name type="common">Wine cellar mold</name>
    <name type="synonym">Racodium cellare</name>
    <dbReference type="NCBI Taxonomy" id="395010"/>
    <lineage>
        <taxon>Eukaryota</taxon>
        <taxon>Fungi</taxon>
        <taxon>Dikarya</taxon>
        <taxon>Ascomycota</taxon>
        <taxon>Pezizomycotina</taxon>
        <taxon>Dothideomycetes</taxon>
        <taxon>Dothideomycetidae</taxon>
        <taxon>Mycosphaerellales</taxon>
        <taxon>Mycosphaerellaceae</taxon>
        <taxon>Zasmidium</taxon>
    </lineage>
</organism>
<dbReference type="Proteomes" id="UP001305779">
    <property type="component" value="Unassembled WGS sequence"/>
</dbReference>
<keyword evidence="2" id="KW-0472">Membrane</keyword>
<keyword evidence="2" id="KW-1133">Transmembrane helix</keyword>
<sequence>MGVVISKTALSPFSLVTGIIGLVSFVFTLGTFFKVVWVNLETMSEAPHEIHGYLTGLRTELLEEKASIRIMRKQAKSYHRSMRKEDRESFIGIELDDVTLKTMGDQVRSLIKRFKELEKPFLAPGSEGIGEWKDHKSHRRRNSSVSPYEHSAYASPPEKGQSNGRERGRRVNEDDDDIFWAQRTQYAKFTLKRRFQWLTRKAEAQSLFETLSRVQIRRIARQVGGMSWLMHEYGGKTCEMEDMVRRIDERTSRIVGVRRVE</sequence>
<proteinExistence type="predicted"/>
<gene>
    <name evidence="3" type="ORF">PRZ48_004583</name>
</gene>
<feature type="region of interest" description="Disordered" evidence="1">
    <location>
        <begin position="128"/>
        <end position="171"/>
    </location>
</feature>
<evidence type="ECO:0000313" key="4">
    <source>
        <dbReference type="Proteomes" id="UP001305779"/>
    </source>
</evidence>
<keyword evidence="2" id="KW-0812">Transmembrane</keyword>
<accession>A0ABR0ERD8</accession>
<evidence type="ECO:0000313" key="3">
    <source>
        <dbReference type="EMBL" id="KAK4503668.1"/>
    </source>
</evidence>
<keyword evidence="4" id="KW-1185">Reference proteome</keyword>
<protein>
    <submittedName>
        <fullName evidence="3">Uncharacterized protein</fullName>
    </submittedName>
</protein>
<comment type="caution">
    <text evidence="3">The sequence shown here is derived from an EMBL/GenBank/DDBJ whole genome shotgun (WGS) entry which is preliminary data.</text>
</comment>
<reference evidence="3 4" key="1">
    <citation type="journal article" date="2023" name="G3 (Bethesda)">
        <title>A chromosome-level genome assembly of Zasmidium syzygii isolated from banana leaves.</title>
        <authorList>
            <person name="van Westerhoven A.C."/>
            <person name="Mehrabi R."/>
            <person name="Talebi R."/>
            <person name="Steentjes M.B.F."/>
            <person name="Corcolon B."/>
            <person name="Chong P.A."/>
            <person name="Kema G.H.J."/>
            <person name="Seidl M.F."/>
        </authorList>
    </citation>
    <scope>NUCLEOTIDE SEQUENCE [LARGE SCALE GENOMIC DNA]</scope>
    <source>
        <strain evidence="3 4">P124</strain>
    </source>
</reference>